<evidence type="ECO:0000256" key="4">
    <source>
        <dbReference type="ARBA" id="ARBA00021063"/>
    </source>
</evidence>
<keyword evidence="10" id="KW-0676">Redox-active center</keyword>
<evidence type="ECO:0000256" key="3">
    <source>
        <dbReference type="ARBA" id="ARBA00012275"/>
    </source>
</evidence>
<evidence type="ECO:0000256" key="5">
    <source>
        <dbReference type="ARBA" id="ARBA00022533"/>
    </source>
</evidence>
<evidence type="ECO:0000256" key="13">
    <source>
        <dbReference type="PIRSR" id="PIRSR613345-1"/>
    </source>
</evidence>
<name>K0J4S0_AMPXN</name>
<evidence type="ECO:0000256" key="11">
    <source>
        <dbReference type="ARBA" id="ARBA00023285"/>
    </source>
</evidence>
<dbReference type="SUPFAM" id="SSF51998">
    <property type="entry name" value="PFL-like glycyl radical enzymes"/>
    <property type="match status" value="1"/>
</dbReference>
<gene>
    <name evidence="17" type="ordered locus">AXY_22150</name>
</gene>
<dbReference type="RefSeq" id="WP_015010930.1">
    <property type="nucleotide sequence ID" value="NC_018704.1"/>
</dbReference>
<sequence>MIIEYVTDGFVEKVVKENPNPLTEIGSFVYTRTYSRWKATKGRREYWQETVQRAVNYNMTLASDHLIKIGLEPDYRALQQEAERIFLSIYNTKQFPSGRTLWLGGGNDVINEKFTLGNFNCSFTNITDWKDLSEVFYLLLVGTGIGIKSTLKMAKRMPKIRTNVKVLHSEYRPVKKEERLEHSKLVEIGNGFAKIYIGDSKEGWVESLQLYLDVLTKVEYKHIHTIKFSYNSVRPKGERLKTFGGTASGHEPLKEMFEGFSKVLKNEIDDSLAPIETDEDGYGQVRPIHILDMANLIGANVVVGGVRRTAEIFLSDADDIEVLLAKYGINGFWTQDHFDQHEKVKASLIKNGITLPKWFEEMSIKQHAVSYDDGKNLKYFDDEAVALAFAEEVGGYHMHPVREPRKNIDHRRMSNNSVAFTKKPTNERLSLQFELLKGEGEPAFVNLEEAARRVLTQLGDSNPSRNRLEYIMEEIGLNPCVEIILFSKNVCNLTTVNVTAFIDENGQLDEAGLLQAQRDSARIGLRMTLANLELENWDKVQKRDRLLGTSLTGWKDAMSILGYTEEQEEELQRKLHHASRSEADKYAKELRINAPLLVTAVKPEGTLSQVARNPRTDSPVSSGLHWSHSPYYIRRIRINEADPLAKVALDLGWTVNPEVGTEGDTHEERLANAKTLVIDFPVASGADKTKDDVSVDEQFDNYFSFQNHYTEHNTSNTITVKPDEWDRAEERVLEGWDNFVGVSFLAHDGGTYQLTPYEAISKEEYEELKAKMIPFSAELLKQYEVSDNLEAADIGNDSCTTGACPVR</sequence>
<dbReference type="InterPro" id="IPR013345">
    <property type="entry name" value="RTP_Rdtase_AdoCbl-dep"/>
</dbReference>
<dbReference type="PATRIC" id="fig|698758.3.peg.2226"/>
<feature type="active site" evidence="13">
    <location>
        <position position="482"/>
    </location>
</feature>
<evidence type="ECO:0000256" key="9">
    <source>
        <dbReference type="ARBA" id="ARBA00023157"/>
    </source>
</evidence>
<reference evidence="17 18" key="1">
    <citation type="submission" date="2011-01" db="EMBL/GenBank/DDBJ databases">
        <title>Whole genome sequence of Amphibacillus xylinus NBRC 15112.</title>
        <authorList>
            <person name="Nakazawa H."/>
            <person name="Katano Y."/>
            <person name="Nakamura S."/>
            <person name="Sasagawa M."/>
            <person name="Fukada J."/>
            <person name="Arai T."/>
            <person name="Sasakura N."/>
            <person name="Mochizuki D."/>
            <person name="Hosoyama A."/>
            <person name="Harada K."/>
            <person name="Horikawa H."/>
            <person name="Kato Y."/>
            <person name="Harada T."/>
            <person name="Sasaki K."/>
            <person name="Sekiguchi M."/>
            <person name="Hodoyama M."/>
            <person name="Nishiko R."/>
            <person name="Narita H."/>
            <person name="Hanamaki A."/>
            <person name="Hata C."/>
            <person name="Konno Y."/>
            <person name="Niimura Y."/>
            <person name="Yamazaki S."/>
            <person name="Fujita N."/>
        </authorList>
    </citation>
    <scope>NUCLEOTIDE SEQUENCE [LARGE SCALE GENOMIC DNA]</scope>
    <source>
        <strain evidence="18">ATCC 51415 / DSM 6626 / JCM 7361 / LMG 17667 / NBRC 15112 / Ep01</strain>
    </source>
</reference>
<dbReference type="GO" id="GO:0000166">
    <property type="term" value="F:nucleotide binding"/>
    <property type="evidence" value="ECO:0007669"/>
    <property type="project" value="InterPro"/>
</dbReference>
<evidence type="ECO:0000256" key="6">
    <source>
        <dbReference type="ARBA" id="ARBA00022628"/>
    </source>
</evidence>
<keyword evidence="6" id="KW-0846">Cobalamin</keyword>
<dbReference type="GO" id="GO:0004748">
    <property type="term" value="F:ribonucleoside-diphosphate reductase activity, thioredoxin disulfide as acceptor"/>
    <property type="evidence" value="ECO:0007669"/>
    <property type="project" value="InterPro"/>
</dbReference>
<keyword evidence="11" id="KW-0170">Cobalt</keyword>
<dbReference type="eggNOG" id="COG0209">
    <property type="taxonomic scope" value="Bacteria"/>
</dbReference>
<evidence type="ECO:0000256" key="7">
    <source>
        <dbReference type="ARBA" id="ARBA00022705"/>
    </source>
</evidence>
<keyword evidence="9 14" id="KW-1015">Disulfide bond</keyword>
<dbReference type="PANTHER" id="PTHR43371:SF1">
    <property type="entry name" value="RIBONUCLEOSIDE-DIPHOSPHATE REDUCTASE"/>
    <property type="match status" value="1"/>
</dbReference>
<evidence type="ECO:0000259" key="15">
    <source>
        <dbReference type="Pfam" id="PF17975"/>
    </source>
</evidence>
<keyword evidence="5" id="KW-0021">Allosteric enzyme</keyword>
<dbReference type="Gene3D" id="3.20.70.20">
    <property type="match status" value="2"/>
</dbReference>
<comment type="similarity">
    <text evidence="2">Belongs to the class II ribonucleoside-triphosphate reductase family.</text>
</comment>
<dbReference type="GO" id="GO:0008998">
    <property type="term" value="F:ribonucleoside-triphosphate reductase (thioredoxin) activity"/>
    <property type="evidence" value="ECO:0007669"/>
    <property type="project" value="UniProtKB-EC"/>
</dbReference>
<dbReference type="PANTHER" id="PTHR43371">
    <property type="entry name" value="VITAMIN B12-DEPENDENT RIBONUCLEOTIDE REDUCTASE"/>
    <property type="match status" value="1"/>
</dbReference>
<dbReference type="InterPro" id="IPR054158">
    <property type="entry name" value="RNR-II_ins_dom"/>
</dbReference>
<comment type="catalytic activity">
    <reaction evidence="12">
        <text>a 2'-deoxyribonucleoside 5'-triphosphate + [thioredoxin]-disulfide + H2O = a ribonucleoside 5'-triphosphate + [thioredoxin]-dithiol</text>
        <dbReference type="Rhea" id="RHEA:12701"/>
        <dbReference type="Rhea" id="RHEA-COMP:10698"/>
        <dbReference type="Rhea" id="RHEA-COMP:10700"/>
        <dbReference type="ChEBI" id="CHEBI:15377"/>
        <dbReference type="ChEBI" id="CHEBI:29950"/>
        <dbReference type="ChEBI" id="CHEBI:50058"/>
        <dbReference type="ChEBI" id="CHEBI:61557"/>
        <dbReference type="ChEBI" id="CHEBI:61560"/>
        <dbReference type="EC" id="1.17.4.2"/>
    </reaction>
</comment>
<dbReference type="Pfam" id="PF17975">
    <property type="entry name" value="RNR_Alpha"/>
    <property type="match status" value="1"/>
</dbReference>
<evidence type="ECO:0000256" key="8">
    <source>
        <dbReference type="ARBA" id="ARBA00023002"/>
    </source>
</evidence>
<evidence type="ECO:0000256" key="10">
    <source>
        <dbReference type="ARBA" id="ARBA00023284"/>
    </source>
</evidence>
<protein>
    <recommendedName>
        <fullName evidence="4">Adenosylcobalamin-dependent ribonucleoside-triphosphate reductase</fullName>
        <ecNumber evidence="3">1.17.4.2</ecNumber>
    </recommendedName>
</protein>
<keyword evidence="18" id="KW-1185">Reference proteome</keyword>
<comment type="cofactor">
    <cofactor evidence="1">
        <name>adenosylcob(III)alamin</name>
        <dbReference type="ChEBI" id="CHEBI:18408"/>
    </cofactor>
</comment>
<organism evidence="17 18">
    <name type="scientific">Amphibacillus xylanus (strain ATCC 51415 / DSM 6626 / JCM 7361 / LMG 17667 / NBRC 15112 / Ep01)</name>
    <dbReference type="NCBI Taxonomy" id="698758"/>
    <lineage>
        <taxon>Bacteria</taxon>
        <taxon>Bacillati</taxon>
        <taxon>Bacillota</taxon>
        <taxon>Bacilli</taxon>
        <taxon>Bacillales</taxon>
        <taxon>Bacillaceae</taxon>
        <taxon>Amphibacillus</taxon>
    </lineage>
</organism>
<dbReference type="GO" id="GO:0006260">
    <property type="term" value="P:DNA replication"/>
    <property type="evidence" value="ECO:0007669"/>
    <property type="project" value="UniProtKB-KW"/>
</dbReference>
<evidence type="ECO:0000313" key="18">
    <source>
        <dbReference type="Proteomes" id="UP000006294"/>
    </source>
</evidence>
<feature type="domain" description="Ribonucleotide reductase alpha-helical" evidence="15">
    <location>
        <begin position="7"/>
        <end position="105"/>
    </location>
</feature>
<keyword evidence="8" id="KW-0560">Oxidoreductase</keyword>
<dbReference type="Proteomes" id="UP000006294">
    <property type="component" value="Chromosome"/>
</dbReference>
<evidence type="ECO:0000313" key="17">
    <source>
        <dbReference type="EMBL" id="BAM48347.1"/>
    </source>
</evidence>
<dbReference type="Gene3D" id="3.90.1390.10">
    <property type="entry name" value="b-12 dependent (class ii) ribonucleotide reductase, chain A, domain 3"/>
    <property type="match status" value="2"/>
</dbReference>
<proteinExistence type="inferred from homology"/>
<dbReference type="AlphaFoldDB" id="K0J4S0"/>
<evidence type="ECO:0000256" key="12">
    <source>
        <dbReference type="ARBA" id="ARBA00048987"/>
    </source>
</evidence>
<feature type="domain" description="B12-dependent ribonucleotide reductase insertion" evidence="16">
    <location>
        <begin position="196"/>
        <end position="264"/>
    </location>
</feature>
<feature type="active site" evidence="13">
    <location>
        <position position="480"/>
    </location>
</feature>
<evidence type="ECO:0000256" key="14">
    <source>
        <dbReference type="PIRSR" id="PIRSR613345-2"/>
    </source>
</evidence>
<dbReference type="Pfam" id="PF21995">
    <property type="entry name" value="RNR-II_ins_dom"/>
    <property type="match status" value="1"/>
</dbReference>
<dbReference type="STRING" id="698758.AXY_22150"/>
<dbReference type="HOGENOM" id="CLU_002384_0_0_9"/>
<dbReference type="EC" id="1.17.4.2" evidence="3"/>
<dbReference type="OrthoDB" id="9763270at2"/>
<dbReference type="NCBIfam" id="TIGR02505">
    <property type="entry name" value="RTPR"/>
    <property type="match status" value="1"/>
</dbReference>
<evidence type="ECO:0000259" key="16">
    <source>
        <dbReference type="Pfam" id="PF21995"/>
    </source>
</evidence>
<dbReference type="KEGG" id="axl:AXY_22150"/>
<evidence type="ECO:0000256" key="1">
    <source>
        <dbReference type="ARBA" id="ARBA00001922"/>
    </source>
</evidence>
<evidence type="ECO:0000256" key="2">
    <source>
        <dbReference type="ARBA" id="ARBA00005654"/>
    </source>
</evidence>
<feature type="disulfide bond" description="Redox-active" evidence="14">
    <location>
        <begin position="121"/>
        <end position="491"/>
    </location>
</feature>
<accession>K0J4S0</accession>
<dbReference type="InterPro" id="IPR050862">
    <property type="entry name" value="RdRp_reductase_class-2"/>
</dbReference>
<dbReference type="InterPro" id="IPR040763">
    <property type="entry name" value="RNR_alpha_hel"/>
</dbReference>
<keyword evidence="7" id="KW-0235">DNA replication</keyword>
<dbReference type="EMBL" id="AP012050">
    <property type="protein sequence ID" value="BAM48347.1"/>
    <property type="molecule type" value="Genomic_DNA"/>
</dbReference>
<dbReference type="GO" id="GO:0031419">
    <property type="term" value="F:cobalamin binding"/>
    <property type="evidence" value="ECO:0007669"/>
    <property type="project" value="UniProtKB-KW"/>
</dbReference>